<evidence type="ECO:0000256" key="3">
    <source>
        <dbReference type="ARBA" id="ARBA00022679"/>
    </source>
</evidence>
<evidence type="ECO:0000256" key="8">
    <source>
        <dbReference type="SAM" id="Coils"/>
    </source>
</evidence>
<comment type="subunit">
    <text evidence="7">Homotrimer.</text>
</comment>
<dbReference type="Gene3D" id="1.20.5.170">
    <property type="match status" value="1"/>
</dbReference>
<feature type="active site" description="Proton acceptor" evidence="7">
    <location>
        <position position="223"/>
    </location>
</feature>
<dbReference type="HAMAP" id="MF_00523">
    <property type="entry name" value="LpxD"/>
    <property type="match status" value="1"/>
</dbReference>
<evidence type="ECO:0000313" key="10">
    <source>
        <dbReference type="EMBL" id="QEL65028.1"/>
    </source>
</evidence>
<dbReference type="GO" id="GO:0009245">
    <property type="term" value="P:lipid A biosynthetic process"/>
    <property type="evidence" value="ECO:0007669"/>
    <property type="project" value="UniProtKB-UniRule"/>
</dbReference>
<keyword evidence="5 7" id="KW-0443">Lipid metabolism</keyword>
<keyword evidence="6 7" id="KW-0012">Acyltransferase</keyword>
<evidence type="ECO:0000256" key="2">
    <source>
        <dbReference type="ARBA" id="ARBA00022556"/>
    </source>
</evidence>
<comment type="pathway">
    <text evidence="7">Bacterial outer membrane biogenesis; LPS lipid A biosynthesis.</text>
</comment>
<comment type="similarity">
    <text evidence="7">Belongs to the transferase hexapeptide repeat family. LpxD subfamily.</text>
</comment>
<keyword evidence="8" id="KW-0175">Coiled coil</keyword>
<comment type="function">
    <text evidence="7">Catalyzes the N-acylation of UDP-3-O-acylglucosamine using 3-hydroxyacyl-ACP as the acyl donor. Is involved in the biosynthesis of lipid A, a phosphorylated glycolipid that anchors the lipopolysaccharide to the outer membrane of the cell.</text>
</comment>
<organism evidence="10 11">
    <name type="scientific">Oryzomicrobium terrae</name>
    <dbReference type="NCBI Taxonomy" id="1735038"/>
    <lineage>
        <taxon>Bacteria</taxon>
        <taxon>Pseudomonadati</taxon>
        <taxon>Pseudomonadota</taxon>
        <taxon>Betaproteobacteria</taxon>
        <taxon>Rhodocyclales</taxon>
        <taxon>Rhodocyclaceae</taxon>
        <taxon>Oryzomicrobium</taxon>
    </lineage>
</organism>
<evidence type="ECO:0000256" key="7">
    <source>
        <dbReference type="HAMAP-Rule" id="MF_00523"/>
    </source>
</evidence>
<sequence length="328" mass="33757">MSGQGLRLADIVARLGGELIGDGDTLICGIGTLAEAGQGDIAFLANPKYRGQLADTGASAVIVPPAAADGTERPRIVAANSYLYYARVAQLLHPTAVPNPPIHPSAVIGEGVTLGRNVVIHAGCVIGDGVSIGDDTVIYPNAVIYQDCVIGARCVIQAGAVIGADGFGFAKDGAAWVKIPQIGRVVIGDDVEVGANSTIDRGAIDDTVIANGVKIDNLVMIAHNVQIGEHTAMAGCVGIAGSTKIGARCTIGGAGMISGHLTLGDDVHISGATLVARNLPNPGHYTAAYPLEAHEGWLKNAAHLRHLDKLAKRVKELEKKLEKSEGKN</sequence>
<dbReference type="Gene3D" id="2.160.10.10">
    <property type="entry name" value="Hexapeptide repeat proteins"/>
    <property type="match status" value="1"/>
</dbReference>
<keyword evidence="3 7" id="KW-0808">Transferase</keyword>
<dbReference type="EC" id="2.3.1.191" evidence="7"/>
<dbReference type="InterPro" id="IPR001451">
    <property type="entry name" value="Hexapep"/>
</dbReference>
<evidence type="ECO:0000256" key="5">
    <source>
        <dbReference type="ARBA" id="ARBA00023098"/>
    </source>
</evidence>
<dbReference type="PANTHER" id="PTHR43378">
    <property type="entry name" value="UDP-3-O-ACYLGLUCOSAMINE N-ACYLTRANSFERASE"/>
    <property type="match status" value="1"/>
</dbReference>
<dbReference type="NCBIfam" id="NF002060">
    <property type="entry name" value="PRK00892.1"/>
    <property type="match status" value="1"/>
</dbReference>
<dbReference type="SUPFAM" id="SSF51161">
    <property type="entry name" value="Trimeric LpxA-like enzymes"/>
    <property type="match status" value="1"/>
</dbReference>
<feature type="domain" description="UDP-3-O-[3-hydroxymyristoyl] glucosamine N-acyltransferase non-repeat region" evidence="9">
    <location>
        <begin position="24"/>
        <end position="91"/>
    </location>
</feature>
<dbReference type="UniPathway" id="UPA00973"/>
<evidence type="ECO:0000313" key="11">
    <source>
        <dbReference type="Proteomes" id="UP000323671"/>
    </source>
</evidence>
<dbReference type="Proteomes" id="UP000323671">
    <property type="component" value="Chromosome"/>
</dbReference>
<keyword evidence="11" id="KW-1185">Reference proteome</keyword>
<evidence type="ECO:0000256" key="6">
    <source>
        <dbReference type="ARBA" id="ARBA00023315"/>
    </source>
</evidence>
<dbReference type="AlphaFoldDB" id="A0A5C1E9T6"/>
<name>A0A5C1E9T6_9RHOO</name>
<dbReference type="Pfam" id="PF14602">
    <property type="entry name" value="Hexapep_2"/>
    <property type="match status" value="2"/>
</dbReference>
<gene>
    <name evidence="7 10" type="primary">lpxD</name>
    <name evidence="10" type="ORF">OTERR_15520</name>
</gene>
<evidence type="ECO:0000256" key="1">
    <source>
        <dbReference type="ARBA" id="ARBA00022516"/>
    </source>
</evidence>
<feature type="coiled-coil region" evidence="8">
    <location>
        <begin position="300"/>
        <end position="327"/>
    </location>
</feature>
<dbReference type="CDD" id="cd03352">
    <property type="entry name" value="LbH_LpxD"/>
    <property type="match status" value="1"/>
</dbReference>
<dbReference type="GO" id="GO:0016020">
    <property type="term" value="C:membrane"/>
    <property type="evidence" value="ECO:0007669"/>
    <property type="project" value="GOC"/>
</dbReference>
<dbReference type="InterPro" id="IPR011004">
    <property type="entry name" value="Trimer_LpxA-like_sf"/>
</dbReference>
<proteinExistence type="inferred from homology"/>
<accession>A0A5C1E9T6</accession>
<evidence type="ECO:0000256" key="4">
    <source>
        <dbReference type="ARBA" id="ARBA00022737"/>
    </source>
</evidence>
<keyword evidence="4 7" id="KW-0677">Repeat</keyword>
<keyword evidence="1 7" id="KW-0444">Lipid biosynthesis</keyword>
<dbReference type="EMBL" id="CP022579">
    <property type="protein sequence ID" value="QEL65028.1"/>
    <property type="molecule type" value="Genomic_DNA"/>
</dbReference>
<dbReference type="KEGG" id="otr:OTERR_15520"/>
<dbReference type="NCBIfam" id="TIGR01853">
    <property type="entry name" value="lipid_A_lpxD"/>
    <property type="match status" value="1"/>
</dbReference>
<evidence type="ECO:0000259" key="9">
    <source>
        <dbReference type="Pfam" id="PF04613"/>
    </source>
</evidence>
<dbReference type="Pfam" id="PF00132">
    <property type="entry name" value="Hexapep"/>
    <property type="match status" value="1"/>
</dbReference>
<keyword evidence="2 7" id="KW-0441">Lipid A biosynthesis</keyword>
<dbReference type="Gene3D" id="3.40.1390.10">
    <property type="entry name" value="MurE/MurF, N-terminal domain"/>
    <property type="match status" value="1"/>
</dbReference>
<dbReference type="GO" id="GO:0016410">
    <property type="term" value="F:N-acyltransferase activity"/>
    <property type="evidence" value="ECO:0007669"/>
    <property type="project" value="InterPro"/>
</dbReference>
<dbReference type="Pfam" id="PF04613">
    <property type="entry name" value="LpxD"/>
    <property type="match status" value="1"/>
</dbReference>
<reference evidence="10 11" key="1">
    <citation type="submission" date="2017-07" db="EMBL/GenBank/DDBJ databases">
        <title>Complete genome sequence of Oryzomicrobium terrae TPP412.</title>
        <authorList>
            <person name="Chiu L.-W."/>
            <person name="Lo K.-J."/>
            <person name="Tsai Y.-M."/>
            <person name="Lin S.-S."/>
            <person name="Kuo C.-H."/>
            <person name="Liu C.-T."/>
        </authorList>
    </citation>
    <scope>NUCLEOTIDE SEQUENCE [LARGE SCALE GENOMIC DNA]</scope>
    <source>
        <strain evidence="10 11">TPP412</strain>
    </source>
</reference>
<protein>
    <recommendedName>
        <fullName evidence="7">UDP-3-O-acylglucosamine N-acyltransferase</fullName>
        <ecNumber evidence="7">2.3.1.191</ecNumber>
    </recommendedName>
</protein>
<dbReference type="InterPro" id="IPR007691">
    <property type="entry name" value="LpxD"/>
</dbReference>
<dbReference type="InterPro" id="IPR020573">
    <property type="entry name" value="UDP_GlcNAc_AcTrfase_non-rep"/>
</dbReference>
<dbReference type="GO" id="GO:0103118">
    <property type="term" value="F:UDP-3-O-[(3R)-3-hydroxyacyl]-glucosamine N-acyltransferase activity"/>
    <property type="evidence" value="ECO:0007669"/>
    <property type="project" value="UniProtKB-EC"/>
</dbReference>
<comment type="catalytic activity">
    <reaction evidence="7">
        <text>a UDP-3-O-[(3R)-3-hydroxyacyl]-alpha-D-glucosamine + a (3R)-hydroxyacyl-[ACP] = a UDP-2-N,3-O-bis[(3R)-3-hydroxyacyl]-alpha-D-glucosamine + holo-[ACP] + H(+)</text>
        <dbReference type="Rhea" id="RHEA:53836"/>
        <dbReference type="Rhea" id="RHEA-COMP:9685"/>
        <dbReference type="Rhea" id="RHEA-COMP:9945"/>
        <dbReference type="ChEBI" id="CHEBI:15378"/>
        <dbReference type="ChEBI" id="CHEBI:64479"/>
        <dbReference type="ChEBI" id="CHEBI:78827"/>
        <dbReference type="ChEBI" id="CHEBI:137740"/>
        <dbReference type="ChEBI" id="CHEBI:137748"/>
        <dbReference type="EC" id="2.3.1.191"/>
    </reaction>
</comment>
<dbReference type="PANTHER" id="PTHR43378:SF2">
    <property type="entry name" value="UDP-3-O-ACYLGLUCOSAMINE N-ACYLTRANSFERASE 1, MITOCHONDRIAL-RELATED"/>
    <property type="match status" value="1"/>
</dbReference>